<feature type="compositionally biased region" description="Pro residues" evidence="1">
    <location>
        <begin position="733"/>
        <end position="744"/>
    </location>
</feature>
<dbReference type="Proteomes" id="UP000067626">
    <property type="component" value="Chromosome"/>
</dbReference>
<protein>
    <submittedName>
        <fullName evidence="2">Uncharacterized protein</fullName>
    </submittedName>
</protein>
<dbReference type="EMBL" id="CP012159">
    <property type="protein sequence ID" value="AKT40135.1"/>
    <property type="molecule type" value="Genomic_DNA"/>
</dbReference>
<feature type="region of interest" description="Disordered" evidence="1">
    <location>
        <begin position="58"/>
        <end position="103"/>
    </location>
</feature>
<name>A0A0K1EH01_CHOCO</name>
<feature type="region of interest" description="Disordered" evidence="1">
    <location>
        <begin position="399"/>
        <end position="436"/>
    </location>
</feature>
<feature type="compositionally biased region" description="Low complexity" evidence="1">
    <location>
        <begin position="708"/>
        <end position="724"/>
    </location>
</feature>
<proteinExistence type="predicted"/>
<evidence type="ECO:0000313" key="3">
    <source>
        <dbReference type="Proteomes" id="UP000067626"/>
    </source>
</evidence>
<feature type="region of interest" description="Disordered" evidence="1">
    <location>
        <begin position="699"/>
        <end position="762"/>
    </location>
</feature>
<feature type="region of interest" description="Disordered" evidence="1">
    <location>
        <begin position="319"/>
        <end position="342"/>
    </location>
</feature>
<gene>
    <name evidence="2" type="ORF">CMC5_042880</name>
</gene>
<feature type="compositionally biased region" description="Low complexity" evidence="1">
    <location>
        <begin position="66"/>
        <end position="84"/>
    </location>
</feature>
<evidence type="ECO:0000256" key="1">
    <source>
        <dbReference type="SAM" id="MobiDB-lite"/>
    </source>
</evidence>
<accession>A0A0K1EH01</accession>
<reference evidence="2 3" key="1">
    <citation type="submission" date="2015-07" db="EMBL/GenBank/DDBJ databases">
        <title>Genome analysis of myxobacterium Chondromyces crocatus Cm c5 reveals a high potential for natural compound synthesis and the genetic basis for the loss of fruiting body formation.</title>
        <authorList>
            <person name="Zaburannyi N."/>
            <person name="Bunk B."/>
            <person name="Maier J."/>
            <person name="Overmann J."/>
            <person name="Mueller R."/>
        </authorList>
    </citation>
    <scope>NUCLEOTIDE SEQUENCE [LARGE SCALE GENOMIC DNA]</scope>
    <source>
        <strain evidence="2 3">Cm c5</strain>
    </source>
</reference>
<organism evidence="2 3">
    <name type="scientific">Chondromyces crocatus</name>
    <dbReference type="NCBI Taxonomy" id="52"/>
    <lineage>
        <taxon>Bacteria</taxon>
        <taxon>Pseudomonadati</taxon>
        <taxon>Myxococcota</taxon>
        <taxon>Polyangia</taxon>
        <taxon>Polyangiales</taxon>
        <taxon>Polyangiaceae</taxon>
        <taxon>Chondromyces</taxon>
    </lineage>
</organism>
<sequence>MGFYRRAGIRASLGQRQACGRSSMVAGMIERTESIRRRRGSAGVLVVLAALSVRCGGAPPTPSADAAQRSGSGSPGAASVAARSQGSNVTADTGAAAKEVAREKRRSFVTPSKLLPDLVGQGGVVALEDGHRRTLVDRMRIIAHEDGSLERAAELLPHGQVTSQRLPSRLGGGFLFHAASRGGTQIWRSSSWLGKLEPVAQLSSEASDVIPGFDRLYVRLSQNNRLLAVDVQSGEALPLGPLPLSGAYGQIVFADGWRAVVEADLQGLLATFDAGTTWRPVRVEQRPSSLGIIGGDPALMIRDGYYVIDARGNVTLRTHAKSGEPQDEDELPTRPPSPLGRRPLRAAIEDGWPDGDGTAVVARGGVLARVSLADGAVLALAQDAYRERQASCHAVRLGNTKSATSATKERSAKASSNPDGTAVAKGSAGSPQGSGEAFHEESFGFICGERDGATIIYEFRAPLAMRELHRFQRPRFVASSGNGSLVVRGPCGDEAPQPGMRTYCVLVPDDDGGLKSREIRVKAASQDIGVERVVALADGRVVVLVPPRTGIAGQITLLEGNEAVTRPLALPAKPRGAVRELRRGMWLEGFEEREPGVIGGWIEAGGPIVGVEITVADGRVKAGEPRHDPTGAILAGRFAVSLGEGDVAAESTDGGMTWQTLEVPERAHTPGASPTRACGPAGCVFKGWMRVGWGPPAHPDDLEPAKTPPTLYTPLRTSPSLSLSCTPVGASTPPLPEKPAPTPPSGGRGQRPPHPRPSFRPIVPARPGELTPTAWSPFRNTLAPPLSADEIGFDNGAPFDIVSLRAYVWGKKGADWGRAGRWMVRFDDRFDPAGGVRSSAVSTSPWPDETAAAEGMGGSAYGVTTWGGFLDPGGRAAMVQVCRGAGCDLFAVVDGQPILQLRDGAGRTGGFLRPLPHSAVRAGETWFFLTPSPGQDALALWRADLGAARLFGTYDRPARSSYSSEPPRLVRRASGSAVGLMVATAPEPGTRTGTWVVLPVDPTSGTLGEAIALGRKDLSDMQVRACAPGQDGWVLDAGLEAGPIVELGGSHGAIEGTELRLRLDPGTACVDAVSLKLQAAYARDAKGGTPTAKASPSTPSAAPADLRIPLAATERLTGKRWGFRCEASGPMVVR</sequence>
<evidence type="ECO:0000313" key="2">
    <source>
        <dbReference type="EMBL" id="AKT40135.1"/>
    </source>
</evidence>
<dbReference type="KEGG" id="ccro:CMC5_042880"/>
<dbReference type="STRING" id="52.CMC5_042880"/>
<dbReference type="AlphaFoldDB" id="A0A0K1EH01"/>
<keyword evidence="3" id="KW-1185">Reference proteome</keyword>